<comment type="caution">
    <text evidence="1">The sequence shown here is derived from an EMBL/GenBank/DDBJ whole genome shotgun (WGS) entry which is preliminary data.</text>
</comment>
<dbReference type="EMBL" id="JAODUP010000739">
    <property type="protein sequence ID" value="KAK2144658.1"/>
    <property type="molecule type" value="Genomic_DNA"/>
</dbReference>
<evidence type="ECO:0008006" key="3">
    <source>
        <dbReference type="Google" id="ProtNLM"/>
    </source>
</evidence>
<accession>A0AAD9J267</accession>
<protein>
    <recommendedName>
        <fullName evidence="3">Endonuclease/exonuclease/phosphatase domain-containing protein</fullName>
    </recommendedName>
</protein>
<dbReference type="Gene3D" id="3.60.10.10">
    <property type="entry name" value="Endonuclease/exonuclease/phosphatase"/>
    <property type="match status" value="1"/>
</dbReference>
<sequence length="193" mass="22728">MYVSDRYEYVVREDLSLFEEHIFLEIINVRNKILIGEVYRDPNANCQESIAKYDPLWNRINDENVDLIIGTDQNIKYLNIDTNHATDMFNRFLSVWMVPTISRPTRITYTSATLVDNVYVRINKLDETLSGILSIDLSDHLPLFIDMGSKNKRKPKSRTFKYRKLDENTFKNIKTFLCVTDWSCLNNIDIEES</sequence>
<organism evidence="1 2">
    <name type="scientific">Paralvinella palmiformis</name>
    <dbReference type="NCBI Taxonomy" id="53620"/>
    <lineage>
        <taxon>Eukaryota</taxon>
        <taxon>Metazoa</taxon>
        <taxon>Spiralia</taxon>
        <taxon>Lophotrochozoa</taxon>
        <taxon>Annelida</taxon>
        <taxon>Polychaeta</taxon>
        <taxon>Sedentaria</taxon>
        <taxon>Canalipalpata</taxon>
        <taxon>Terebellida</taxon>
        <taxon>Terebelliformia</taxon>
        <taxon>Alvinellidae</taxon>
        <taxon>Paralvinella</taxon>
    </lineage>
</organism>
<dbReference type="Proteomes" id="UP001208570">
    <property type="component" value="Unassembled WGS sequence"/>
</dbReference>
<reference evidence="1" key="1">
    <citation type="journal article" date="2023" name="Mol. Biol. Evol.">
        <title>Third-Generation Sequencing Reveals the Adaptive Role of the Epigenome in Three Deep-Sea Polychaetes.</title>
        <authorList>
            <person name="Perez M."/>
            <person name="Aroh O."/>
            <person name="Sun Y."/>
            <person name="Lan Y."/>
            <person name="Juniper S.K."/>
            <person name="Young C.R."/>
            <person name="Angers B."/>
            <person name="Qian P.Y."/>
        </authorList>
    </citation>
    <scope>NUCLEOTIDE SEQUENCE</scope>
    <source>
        <strain evidence="1">P08H-3</strain>
    </source>
</reference>
<proteinExistence type="predicted"/>
<keyword evidence="2" id="KW-1185">Reference proteome</keyword>
<evidence type="ECO:0000313" key="2">
    <source>
        <dbReference type="Proteomes" id="UP001208570"/>
    </source>
</evidence>
<gene>
    <name evidence="1" type="ORF">LSH36_739g01015</name>
</gene>
<dbReference type="InterPro" id="IPR036691">
    <property type="entry name" value="Endo/exonu/phosph_ase_sf"/>
</dbReference>
<name>A0AAD9J267_9ANNE</name>
<evidence type="ECO:0000313" key="1">
    <source>
        <dbReference type="EMBL" id="KAK2144658.1"/>
    </source>
</evidence>
<dbReference type="AlphaFoldDB" id="A0AAD9J267"/>
<dbReference type="SUPFAM" id="SSF56219">
    <property type="entry name" value="DNase I-like"/>
    <property type="match status" value="1"/>
</dbReference>